<evidence type="ECO:0008006" key="3">
    <source>
        <dbReference type="Google" id="ProtNLM"/>
    </source>
</evidence>
<protein>
    <recommendedName>
        <fullName evidence="3">ASCH domain-containing protein</fullName>
    </recommendedName>
</protein>
<gene>
    <name evidence="1" type="ORF">JOC58_001333</name>
</gene>
<accession>A0ABU1IW06</accession>
<evidence type="ECO:0000313" key="1">
    <source>
        <dbReference type="EMBL" id="MDR6243446.1"/>
    </source>
</evidence>
<keyword evidence="2" id="KW-1185">Reference proteome</keyword>
<name>A0ABU1IW06_9BACL</name>
<proteinExistence type="predicted"/>
<dbReference type="SUPFAM" id="SSF88697">
    <property type="entry name" value="PUA domain-like"/>
    <property type="match status" value="1"/>
</dbReference>
<dbReference type="InterPro" id="IPR015947">
    <property type="entry name" value="PUA-like_sf"/>
</dbReference>
<evidence type="ECO:0000313" key="2">
    <source>
        <dbReference type="Proteomes" id="UP001185028"/>
    </source>
</evidence>
<reference evidence="1 2" key="1">
    <citation type="submission" date="2023-07" db="EMBL/GenBank/DDBJ databases">
        <title>Genomic Encyclopedia of Type Strains, Phase IV (KMG-IV): sequencing the most valuable type-strain genomes for metagenomic binning, comparative biology and taxonomic classification.</title>
        <authorList>
            <person name="Goeker M."/>
        </authorList>
    </citation>
    <scope>NUCLEOTIDE SEQUENCE [LARGE SCALE GENOMIC DNA]</scope>
    <source>
        <strain evidence="1 2">DSM 22170</strain>
    </source>
</reference>
<dbReference type="CDD" id="cd06554">
    <property type="entry name" value="ASCH_ASC-1_like"/>
    <property type="match status" value="1"/>
</dbReference>
<dbReference type="EMBL" id="JAVDQH010000004">
    <property type="protein sequence ID" value="MDR6243446.1"/>
    <property type="molecule type" value="Genomic_DNA"/>
</dbReference>
<dbReference type="Gene3D" id="2.30.130.30">
    <property type="entry name" value="Hypothetical protein"/>
    <property type="match status" value="1"/>
</dbReference>
<dbReference type="Proteomes" id="UP001185028">
    <property type="component" value="Unassembled WGS sequence"/>
</dbReference>
<dbReference type="RefSeq" id="WP_188773635.1">
    <property type="nucleotide sequence ID" value="NZ_BMMB01000001.1"/>
</dbReference>
<sequence length="160" mass="18101">MKAITIRQPWATLIMLREKHFETRSWKTNYRGPIAIHAGLVVDFDALNEPLIAIALKSHGYKTISDLPTGAIIGRAMMTNCFKSIDMCADGYLLEGDRYIASPESYYGDFTVGRFAWELTEVEQWNESVEAKGKQGLWEWDHERVATIDQGAEGRDGTRA</sequence>
<comment type="caution">
    <text evidence="1">The sequence shown here is derived from an EMBL/GenBank/DDBJ whole genome shotgun (WGS) entry which is preliminary data.</text>
</comment>
<organism evidence="1 2">
    <name type="scientific">Paenibacillus hunanensis</name>
    <dbReference type="NCBI Taxonomy" id="539262"/>
    <lineage>
        <taxon>Bacteria</taxon>
        <taxon>Bacillati</taxon>
        <taxon>Bacillota</taxon>
        <taxon>Bacilli</taxon>
        <taxon>Bacillales</taxon>
        <taxon>Paenibacillaceae</taxon>
        <taxon>Paenibacillus</taxon>
    </lineage>
</organism>